<comment type="similarity">
    <text evidence="11">Belongs to the IPP isomerase type 2 family.</text>
</comment>
<evidence type="ECO:0000259" key="12">
    <source>
        <dbReference type="Pfam" id="PF01070"/>
    </source>
</evidence>
<dbReference type="NCBIfam" id="TIGR02151">
    <property type="entry name" value="IPP_isom_2"/>
    <property type="match status" value="1"/>
</dbReference>
<keyword evidence="7 11" id="KW-0521">NADP</keyword>
<feature type="binding site" evidence="11">
    <location>
        <begin position="261"/>
        <end position="262"/>
    </location>
    <ligand>
        <name>FMN</name>
        <dbReference type="ChEBI" id="CHEBI:58210"/>
    </ligand>
</feature>
<dbReference type="AlphaFoldDB" id="G9QIB2"/>
<feature type="binding site" evidence="11">
    <location>
        <position position="209"/>
    </location>
    <ligand>
        <name>FMN</name>
        <dbReference type="ChEBI" id="CHEBI:58210"/>
    </ligand>
</feature>
<feature type="binding site" evidence="11">
    <location>
        <position position="152"/>
    </location>
    <ligand>
        <name>substrate</name>
    </ligand>
</feature>
<dbReference type="Gene3D" id="3.20.20.70">
    <property type="entry name" value="Aldolase class I"/>
    <property type="match status" value="1"/>
</dbReference>
<comment type="subunit">
    <text evidence="10 11">Homooctamer. Dimer of tetramers.</text>
</comment>
<name>G9QIB2_9BACI</name>
<feature type="binding site" evidence="11">
    <location>
        <position position="93"/>
    </location>
    <ligand>
        <name>FMN</name>
        <dbReference type="ChEBI" id="CHEBI:58210"/>
    </ligand>
</feature>
<comment type="cofactor">
    <cofactor evidence="11">
        <name>Mg(2+)</name>
        <dbReference type="ChEBI" id="CHEBI:18420"/>
    </cofactor>
</comment>
<feature type="binding site" evidence="11">
    <location>
        <begin position="6"/>
        <end position="7"/>
    </location>
    <ligand>
        <name>substrate</name>
    </ligand>
</feature>
<keyword evidence="6 11" id="KW-0460">Magnesium</keyword>
<dbReference type="GO" id="GO:0005737">
    <property type="term" value="C:cytoplasm"/>
    <property type="evidence" value="ECO:0007669"/>
    <property type="project" value="UniProtKB-SubCell"/>
</dbReference>
<dbReference type="SUPFAM" id="SSF51395">
    <property type="entry name" value="FMN-linked oxidoreductases"/>
    <property type="match status" value="1"/>
</dbReference>
<comment type="cofactor">
    <cofactor evidence="1 11">
        <name>FMN</name>
        <dbReference type="ChEBI" id="CHEBI:58210"/>
    </cofactor>
</comment>
<dbReference type="InterPro" id="IPR000262">
    <property type="entry name" value="FMN-dep_DH"/>
</dbReference>
<evidence type="ECO:0000256" key="4">
    <source>
        <dbReference type="ARBA" id="ARBA00022643"/>
    </source>
</evidence>
<feature type="binding site" evidence="11">
    <location>
        <position position="153"/>
    </location>
    <ligand>
        <name>Mg(2+)</name>
        <dbReference type="ChEBI" id="CHEBI:18420"/>
    </ligand>
</feature>
<comment type="subcellular location">
    <subcellularLocation>
        <location evidence="11">Cytoplasm</location>
    </subcellularLocation>
</comment>
<dbReference type="InterPro" id="IPR013785">
    <property type="entry name" value="Aldolase_TIM"/>
</dbReference>
<sequence>MSRERRKDEHIQLAALPESVSPVSHFDDLSFVHYSFPEMTWNEVDLKSEFAGNVMNLPIYINAMTGGSEKTGKINESLADIASITGVAMAVGSQHAGLRNDSLIDTFRVVRKRNSKGIILANIGADAPIDFARRAVEMLEANALQIHVNAPQELVMPEGERNFKGWLHRIEQVIQTVPVPVIIKEVGFGMCSETFHLLNKIGVRHIDISGRGGTNFVWIENQRRKNKEYSYLQNWGQSTIISLLEAQEFLENENWTIFASGGIRNPLDIVKCLSLGAKAVGVAGPILRLLQLEGEERVIEEIHEWTIQLKSIFTMLGAKTVQDLKKCPLVITNDVREWCELRGIDVTHFARRSRF</sequence>
<dbReference type="GO" id="GO:0016491">
    <property type="term" value="F:oxidoreductase activity"/>
    <property type="evidence" value="ECO:0007669"/>
    <property type="project" value="InterPro"/>
</dbReference>
<comment type="caution">
    <text evidence="11">Lacks conserved residue(s) required for the propagation of feature annotation.</text>
</comment>
<feature type="binding site" evidence="11">
    <location>
        <position position="184"/>
    </location>
    <ligand>
        <name>FMN</name>
        <dbReference type="ChEBI" id="CHEBI:58210"/>
    </ligand>
</feature>
<dbReference type="EC" id="5.3.3.2" evidence="11"/>
<evidence type="ECO:0000256" key="3">
    <source>
        <dbReference type="ARBA" id="ARBA00022630"/>
    </source>
</evidence>
<reference evidence="13 14" key="1">
    <citation type="submission" date="2011-09" db="EMBL/GenBank/DDBJ databases">
        <title>The Genome Sequence of Bacillus smithii 7_3_47FAA.</title>
        <authorList>
            <consortium name="The Broad Institute Genome Sequencing Platform"/>
            <person name="Earl A."/>
            <person name="Ward D."/>
            <person name="Feldgarden M."/>
            <person name="Gevers D."/>
            <person name="Daigneault M."/>
            <person name="Strauss J."/>
            <person name="Allen-Vercoe E."/>
            <person name="Young S.K."/>
            <person name="Zeng Q."/>
            <person name="Gargeya S."/>
            <person name="Fitzgerald M."/>
            <person name="Haas B."/>
            <person name="Abouelleil A."/>
            <person name="Alvarado L."/>
            <person name="Arachchi H.M."/>
            <person name="Berlin A."/>
            <person name="Brown A."/>
            <person name="Chapman S.B."/>
            <person name="Chen Z."/>
            <person name="Dunbar C."/>
            <person name="Freedman E."/>
            <person name="Gearin G."/>
            <person name="Goldberg J."/>
            <person name="Griggs A."/>
            <person name="Gujja S."/>
            <person name="Heiman D."/>
            <person name="Howarth C."/>
            <person name="Larson L."/>
            <person name="Lui A."/>
            <person name="MacDonald P.J.P."/>
            <person name="Montmayeur A."/>
            <person name="Murphy C."/>
            <person name="Neiman D."/>
            <person name="Pearson M."/>
            <person name="Priest M."/>
            <person name="Roberts A."/>
            <person name="Saif S."/>
            <person name="Shea T."/>
            <person name="Shenoy N."/>
            <person name="Sisk P."/>
            <person name="Stolte C."/>
            <person name="Sykes S."/>
            <person name="Wortman J."/>
            <person name="Nusbaum C."/>
            <person name="Birren B."/>
        </authorList>
    </citation>
    <scope>NUCLEOTIDE SEQUENCE [LARGE SCALE GENOMIC DNA]</scope>
    <source>
        <strain evidence="13 14">7_3_47FAA</strain>
    </source>
</reference>
<feature type="binding site" evidence="11">
    <location>
        <begin position="93"/>
        <end position="95"/>
    </location>
    <ligand>
        <name>substrate</name>
    </ligand>
</feature>
<evidence type="ECO:0000256" key="1">
    <source>
        <dbReference type="ARBA" id="ARBA00001917"/>
    </source>
</evidence>
<protein>
    <recommendedName>
        <fullName evidence="11">Isopentenyl-diphosphate delta-isomerase</fullName>
        <shortName evidence="11">IPP isomerase</shortName>
        <ecNumber evidence="11">5.3.3.2</ecNumber>
    </recommendedName>
    <alternativeName>
        <fullName evidence="11">Isopentenyl diphosphate:dimethylallyl diphosphate isomerase</fullName>
    </alternativeName>
    <alternativeName>
        <fullName evidence="11">Isopentenyl pyrophosphate isomerase</fullName>
    </alternativeName>
    <alternativeName>
        <fullName evidence="11">Type 2 isopentenyl diphosphate isomerase</fullName>
        <shortName evidence="11">IDI-2</shortName>
    </alternativeName>
</protein>
<feature type="domain" description="FMN-dependent dehydrogenase" evidence="12">
    <location>
        <begin position="166"/>
        <end position="326"/>
    </location>
</feature>
<evidence type="ECO:0000313" key="13">
    <source>
        <dbReference type="EMBL" id="EHL79104.1"/>
    </source>
</evidence>
<dbReference type="PATRIC" id="fig|665952.3.peg.693"/>
<evidence type="ECO:0000256" key="2">
    <source>
        <dbReference type="ARBA" id="ARBA00022490"/>
    </source>
</evidence>
<dbReference type="PANTHER" id="PTHR43665:SF1">
    <property type="entry name" value="ISOPENTENYL-DIPHOSPHATE DELTA-ISOMERASE"/>
    <property type="match status" value="1"/>
</dbReference>
<dbReference type="GO" id="GO:0000287">
    <property type="term" value="F:magnesium ion binding"/>
    <property type="evidence" value="ECO:0007669"/>
    <property type="project" value="UniProtKB-UniRule"/>
</dbReference>
<gene>
    <name evidence="11" type="primary">fni</name>
    <name evidence="13" type="ORF">HMPREF1015_01476</name>
</gene>
<keyword evidence="9 11" id="KW-0413">Isomerase</keyword>
<dbReference type="Proteomes" id="UP000011747">
    <property type="component" value="Unassembled WGS sequence"/>
</dbReference>
<dbReference type="EMBL" id="ACWF01000030">
    <property type="protein sequence ID" value="EHL79104.1"/>
    <property type="molecule type" value="Genomic_DNA"/>
</dbReference>
<dbReference type="GO" id="GO:0004452">
    <property type="term" value="F:isopentenyl-diphosphate delta-isomerase activity"/>
    <property type="evidence" value="ECO:0007669"/>
    <property type="project" value="UniProtKB-UniRule"/>
</dbReference>
<dbReference type="CDD" id="cd02811">
    <property type="entry name" value="IDI-2_FMN"/>
    <property type="match status" value="1"/>
</dbReference>
<comment type="caution">
    <text evidence="13">The sequence shown here is derived from an EMBL/GenBank/DDBJ whole genome shotgun (WGS) entry which is preliminary data.</text>
</comment>
<evidence type="ECO:0000313" key="14">
    <source>
        <dbReference type="Proteomes" id="UP000011747"/>
    </source>
</evidence>
<feature type="binding site" evidence="11">
    <location>
        <begin position="283"/>
        <end position="284"/>
    </location>
    <ligand>
        <name>FMN</name>
        <dbReference type="ChEBI" id="CHEBI:58210"/>
    </ligand>
</feature>
<evidence type="ECO:0000256" key="7">
    <source>
        <dbReference type="ARBA" id="ARBA00022857"/>
    </source>
</evidence>
<dbReference type="GO" id="GO:0008299">
    <property type="term" value="P:isoprenoid biosynthetic process"/>
    <property type="evidence" value="ECO:0007669"/>
    <property type="project" value="UniProtKB-UniRule"/>
</dbReference>
<accession>G9QIB2</accession>
<comment type="catalytic activity">
    <reaction evidence="11">
        <text>isopentenyl diphosphate = dimethylallyl diphosphate</text>
        <dbReference type="Rhea" id="RHEA:23284"/>
        <dbReference type="ChEBI" id="CHEBI:57623"/>
        <dbReference type="ChEBI" id="CHEBI:128769"/>
        <dbReference type="EC" id="5.3.3.2"/>
    </reaction>
</comment>
<keyword evidence="8 11" id="KW-0414">Isoprene biosynthesis</keyword>
<keyword evidence="5 11" id="KW-0479">Metal-binding</keyword>
<keyword evidence="3 11" id="KW-0285">Flavoprotein</keyword>
<evidence type="ECO:0000256" key="11">
    <source>
        <dbReference type="HAMAP-Rule" id="MF_00354"/>
    </source>
</evidence>
<feature type="binding site" evidence="11">
    <location>
        <position position="122"/>
    </location>
    <ligand>
        <name>FMN</name>
        <dbReference type="ChEBI" id="CHEBI:58210"/>
    </ligand>
</feature>
<dbReference type="Pfam" id="PF01070">
    <property type="entry name" value="FMN_dh"/>
    <property type="match status" value="1"/>
</dbReference>
<dbReference type="HAMAP" id="MF_00354">
    <property type="entry name" value="Idi_2"/>
    <property type="match status" value="1"/>
</dbReference>
<evidence type="ECO:0000256" key="6">
    <source>
        <dbReference type="ARBA" id="ARBA00022842"/>
    </source>
</evidence>
<keyword evidence="14" id="KW-1185">Reference proteome</keyword>
<dbReference type="InterPro" id="IPR011179">
    <property type="entry name" value="IPdP_isomerase"/>
</dbReference>
<feature type="binding site" evidence="11">
    <location>
        <begin position="63"/>
        <end position="65"/>
    </location>
    <ligand>
        <name>FMN</name>
        <dbReference type="ChEBI" id="CHEBI:58210"/>
    </ligand>
</feature>
<comment type="function">
    <text evidence="11">Involved in the biosynthesis of isoprenoids. Catalyzes the 1,3-allylic rearrangement of the homoallylic substrate isopentenyl (IPP) to its allylic isomer, dimethylallyl diphosphate (DMAPP).</text>
</comment>
<comment type="cofactor">
    <cofactor evidence="11">
        <name>NADPH</name>
        <dbReference type="ChEBI" id="CHEBI:57783"/>
    </cofactor>
</comment>
<evidence type="ECO:0000256" key="10">
    <source>
        <dbReference type="ARBA" id="ARBA00025810"/>
    </source>
</evidence>
<dbReference type="GO" id="GO:0070402">
    <property type="term" value="F:NADPH binding"/>
    <property type="evidence" value="ECO:0007669"/>
    <property type="project" value="UniProtKB-UniRule"/>
</dbReference>
<organism evidence="13 14">
    <name type="scientific">Bacillus smithii 7_3_47FAA</name>
    <dbReference type="NCBI Taxonomy" id="665952"/>
    <lineage>
        <taxon>Bacteria</taxon>
        <taxon>Bacillati</taxon>
        <taxon>Bacillota</taxon>
        <taxon>Bacilli</taxon>
        <taxon>Bacillales</taxon>
        <taxon>Bacillaceae</taxon>
        <taxon>Bacillus</taxon>
    </lineage>
</organism>
<dbReference type="HOGENOM" id="CLU_065515_0_0_9"/>
<evidence type="ECO:0000256" key="8">
    <source>
        <dbReference type="ARBA" id="ARBA00023229"/>
    </source>
</evidence>
<dbReference type="PIRSF" id="PIRSF003314">
    <property type="entry name" value="IPP_isomerase"/>
    <property type="match status" value="1"/>
</dbReference>
<proteinExistence type="inferred from homology"/>
<dbReference type="RefSeq" id="WP_003352970.1">
    <property type="nucleotide sequence ID" value="NZ_JH414742.1"/>
</dbReference>
<dbReference type="PANTHER" id="PTHR43665">
    <property type="entry name" value="ISOPENTENYL-DIPHOSPHATE DELTA-ISOMERASE"/>
    <property type="match status" value="1"/>
</dbReference>
<evidence type="ECO:0000256" key="5">
    <source>
        <dbReference type="ARBA" id="ARBA00022723"/>
    </source>
</evidence>
<dbReference type="GO" id="GO:0010181">
    <property type="term" value="F:FMN binding"/>
    <property type="evidence" value="ECO:0007669"/>
    <property type="project" value="UniProtKB-UniRule"/>
</dbReference>
<feature type="binding site" evidence="11">
    <location>
        <position position="214"/>
    </location>
    <ligand>
        <name>FMN</name>
        <dbReference type="ChEBI" id="CHEBI:58210"/>
    </ligand>
</feature>
<keyword evidence="4 11" id="KW-0288">FMN</keyword>
<keyword evidence="2 11" id="KW-0963">Cytoplasm</keyword>
<evidence type="ECO:0000256" key="9">
    <source>
        <dbReference type="ARBA" id="ARBA00023235"/>
    </source>
</evidence>